<keyword evidence="4" id="KW-0479">Metal-binding</keyword>
<evidence type="ECO:0000313" key="9">
    <source>
        <dbReference type="Proteomes" id="UP000440498"/>
    </source>
</evidence>
<keyword evidence="2" id="KW-0004">4Fe-4S</keyword>
<evidence type="ECO:0000256" key="2">
    <source>
        <dbReference type="ARBA" id="ARBA00022485"/>
    </source>
</evidence>
<evidence type="ECO:0000256" key="6">
    <source>
        <dbReference type="ARBA" id="ARBA00023014"/>
    </source>
</evidence>
<protein>
    <submittedName>
        <fullName evidence="8">Anaerobic ribonucleoside-triphosphate reductase activating protein</fullName>
    </submittedName>
</protein>
<dbReference type="InterPro" id="IPR058240">
    <property type="entry name" value="rSAM_sf"/>
</dbReference>
<name>A0A6A7MVY6_9BURK</name>
<dbReference type="CDD" id="cd01335">
    <property type="entry name" value="Radical_SAM"/>
    <property type="match status" value="1"/>
</dbReference>
<keyword evidence="9" id="KW-1185">Reference proteome</keyword>
<comment type="caution">
    <text evidence="8">The sequence shown here is derived from an EMBL/GenBank/DDBJ whole genome shotgun (WGS) entry which is preliminary data.</text>
</comment>
<evidence type="ECO:0000256" key="4">
    <source>
        <dbReference type="ARBA" id="ARBA00022723"/>
    </source>
</evidence>
<dbReference type="Pfam" id="PF04055">
    <property type="entry name" value="Radical_SAM"/>
    <property type="match status" value="1"/>
</dbReference>
<comment type="cofactor">
    <cofactor evidence="1">
        <name>[4Fe-4S] cluster</name>
        <dbReference type="ChEBI" id="CHEBI:49883"/>
    </cofactor>
</comment>
<dbReference type="InterPro" id="IPR034457">
    <property type="entry name" value="Organic_radical-activating"/>
</dbReference>
<dbReference type="Gene3D" id="3.20.20.70">
    <property type="entry name" value="Aldolase class I"/>
    <property type="match status" value="1"/>
</dbReference>
<evidence type="ECO:0000256" key="1">
    <source>
        <dbReference type="ARBA" id="ARBA00001966"/>
    </source>
</evidence>
<evidence type="ECO:0000313" key="8">
    <source>
        <dbReference type="EMBL" id="MQA36704.1"/>
    </source>
</evidence>
<sequence>MGQASLKVGGYTPFSATEYPGLLSAVVFVQGCPWRCGYCHNPHLQPRTNASPLPWVDILSALERRVGLLDAVVFCGGEATMDPALASAIGQVRALGFKIGLETAGIYPERLAGLLPLLDWVALDVKAPFAHYSAVTGVAGSGDPVRDSIAAVLASGVDYECRTTVHPAQLPPAQLTALAHTLSELGVDNYVLQEFRATGCQDQALLTSAVAGYPGDELLARIAPLFSRFSVRRNH</sequence>
<dbReference type="AlphaFoldDB" id="A0A6A7MVY6"/>
<dbReference type="InterPro" id="IPR012840">
    <property type="entry name" value="NrdG2"/>
</dbReference>
<dbReference type="RefSeq" id="WP_152836088.1">
    <property type="nucleotide sequence ID" value="NZ_WHUG01000001.1"/>
</dbReference>
<dbReference type="InterPro" id="IPR013785">
    <property type="entry name" value="Aldolase_TIM"/>
</dbReference>
<evidence type="ECO:0000256" key="3">
    <source>
        <dbReference type="ARBA" id="ARBA00022691"/>
    </source>
</evidence>
<keyword evidence="3" id="KW-0949">S-adenosyl-L-methionine</keyword>
<dbReference type="PROSITE" id="PS51918">
    <property type="entry name" value="RADICAL_SAM"/>
    <property type="match status" value="1"/>
</dbReference>
<dbReference type="SFLD" id="SFLDS00029">
    <property type="entry name" value="Radical_SAM"/>
    <property type="match status" value="1"/>
</dbReference>
<proteinExistence type="predicted"/>
<dbReference type="GO" id="GO:0003824">
    <property type="term" value="F:catalytic activity"/>
    <property type="evidence" value="ECO:0007669"/>
    <property type="project" value="InterPro"/>
</dbReference>
<keyword evidence="6" id="KW-0411">Iron-sulfur</keyword>
<keyword evidence="5" id="KW-0408">Iron</keyword>
<dbReference type="InterPro" id="IPR007197">
    <property type="entry name" value="rSAM"/>
</dbReference>
<dbReference type="PANTHER" id="PTHR30352">
    <property type="entry name" value="PYRUVATE FORMATE-LYASE-ACTIVATING ENZYME"/>
    <property type="match status" value="1"/>
</dbReference>
<dbReference type="Proteomes" id="UP000440498">
    <property type="component" value="Unassembled WGS sequence"/>
</dbReference>
<reference evidence="8 9" key="1">
    <citation type="submission" date="2019-10" db="EMBL/GenBank/DDBJ databases">
        <title>Two novel species isolated from a subtropical stream in China.</title>
        <authorList>
            <person name="Lu H."/>
        </authorList>
    </citation>
    <scope>NUCLEOTIDE SEQUENCE [LARGE SCALE GENOMIC DNA]</scope>
    <source>
        <strain evidence="8 9">FT29W</strain>
    </source>
</reference>
<dbReference type="PANTHER" id="PTHR30352:SF13">
    <property type="entry name" value="GLYCYL-RADICAL ENZYME ACTIVATING ENZYME YJJW-RELATED"/>
    <property type="match status" value="1"/>
</dbReference>
<dbReference type="NCBIfam" id="TIGR02495">
    <property type="entry name" value="NrdG2"/>
    <property type="match status" value="1"/>
</dbReference>
<dbReference type="SUPFAM" id="SSF102114">
    <property type="entry name" value="Radical SAM enzymes"/>
    <property type="match status" value="1"/>
</dbReference>
<dbReference type="PROSITE" id="PS51257">
    <property type="entry name" value="PROKAR_LIPOPROTEIN"/>
    <property type="match status" value="1"/>
</dbReference>
<organism evidence="8 9">
    <name type="scientific">Rugamonas aquatica</name>
    <dbReference type="NCBI Taxonomy" id="2743357"/>
    <lineage>
        <taxon>Bacteria</taxon>
        <taxon>Pseudomonadati</taxon>
        <taxon>Pseudomonadota</taxon>
        <taxon>Betaproteobacteria</taxon>
        <taxon>Burkholderiales</taxon>
        <taxon>Oxalobacteraceae</taxon>
        <taxon>Telluria group</taxon>
        <taxon>Rugamonas</taxon>
    </lineage>
</organism>
<accession>A0A6A7MVY6</accession>
<evidence type="ECO:0000259" key="7">
    <source>
        <dbReference type="PROSITE" id="PS51918"/>
    </source>
</evidence>
<gene>
    <name evidence="8" type="ORF">GEV02_00960</name>
</gene>
<dbReference type="GO" id="GO:0046872">
    <property type="term" value="F:metal ion binding"/>
    <property type="evidence" value="ECO:0007669"/>
    <property type="project" value="UniProtKB-KW"/>
</dbReference>
<dbReference type="EMBL" id="WHUG01000001">
    <property type="protein sequence ID" value="MQA36704.1"/>
    <property type="molecule type" value="Genomic_DNA"/>
</dbReference>
<feature type="domain" description="Radical SAM core" evidence="7">
    <location>
        <begin position="17"/>
        <end position="228"/>
    </location>
</feature>
<dbReference type="SFLD" id="SFLDG01094">
    <property type="entry name" value="Uncharacterised_Radical_SAM_Su"/>
    <property type="match status" value="1"/>
</dbReference>
<dbReference type="GO" id="GO:0051539">
    <property type="term" value="F:4 iron, 4 sulfur cluster binding"/>
    <property type="evidence" value="ECO:0007669"/>
    <property type="project" value="UniProtKB-KW"/>
</dbReference>
<evidence type="ECO:0000256" key="5">
    <source>
        <dbReference type="ARBA" id="ARBA00023004"/>
    </source>
</evidence>